<gene>
    <name evidence="2" type="primary">yaaA</name>
    <name evidence="2" type="ORF">NB063_17465</name>
</gene>
<name>A0ABT0U774_9BACT</name>
<reference evidence="2 3" key="1">
    <citation type="journal article" date="2022" name="Syst. Appl. Microbiol.">
        <title>Rhodopirellula aestuarii sp. nov., a novel member of the genus Rhodopirellula isolated from brackish sediments collected in the Tagus River estuary, Portugal.</title>
        <authorList>
            <person name="Vitorino I.R."/>
            <person name="Klimek D."/>
            <person name="Calusinska M."/>
            <person name="Lobo-da-Cunha A."/>
            <person name="Vasconcelos V."/>
            <person name="Lage O.M."/>
        </authorList>
    </citation>
    <scope>NUCLEOTIDE SEQUENCE [LARGE SCALE GENOMIC DNA]</scope>
    <source>
        <strain evidence="2 3">ICT_H3.1</strain>
    </source>
</reference>
<proteinExistence type="inferred from homology"/>
<dbReference type="NCBIfam" id="NF002542">
    <property type="entry name" value="PRK02101.1-3"/>
    <property type="match status" value="1"/>
</dbReference>
<dbReference type="InterPro" id="IPR005583">
    <property type="entry name" value="YaaA"/>
</dbReference>
<dbReference type="HAMAP" id="MF_00652">
    <property type="entry name" value="UPF0246"/>
    <property type="match status" value="1"/>
</dbReference>
<dbReference type="PANTHER" id="PTHR30283">
    <property type="entry name" value="PEROXIDE STRESS RESPONSE PROTEIN YAAA"/>
    <property type="match status" value="1"/>
</dbReference>
<organism evidence="2 3">
    <name type="scientific">Aporhodopirellula aestuarii</name>
    <dbReference type="NCBI Taxonomy" id="2950107"/>
    <lineage>
        <taxon>Bacteria</taxon>
        <taxon>Pseudomonadati</taxon>
        <taxon>Planctomycetota</taxon>
        <taxon>Planctomycetia</taxon>
        <taxon>Pirellulales</taxon>
        <taxon>Pirellulaceae</taxon>
        <taxon>Aporhodopirellula</taxon>
    </lineage>
</organism>
<accession>A0ABT0U774</accession>
<sequence>MLILLSPAKTLDFESQVKFKTSTQPEYIDDSVEIAELLKQQTPASLRDLMGVSESLAELNHARYQDWMAPIPVEGSKQAIFAFQGDVYQGLQADTLTKKQLDVAQEQLRILSGLYGILRPLDRILPYRLEMGTPLPNSRGKDLYAYWRDRVTASVVKQMQLNGSRFLLNLASNEYFRCVDAKALPAPVVAPAFKELKNGKYKMISFFAKKARGTMAAWVIRNRVKTMAKLIQFAEDDYRYDEESSTKKVPVFLRG</sequence>
<comment type="caution">
    <text evidence="2">The sequence shown here is derived from an EMBL/GenBank/DDBJ whole genome shotgun (WGS) entry which is preliminary data.</text>
</comment>
<evidence type="ECO:0000313" key="3">
    <source>
        <dbReference type="Proteomes" id="UP001202961"/>
    </source>
</evidence>
<protein>
    <recommendedName>
        <fullName evidence="1">UPF0246 protein NB063_17465</fullName>
    </recommendedName>
</protein>
<evidence type="ECO:0000313" key="2">
    <source>
        <dbReference type="EMBL" id="MCM2372400.1"/>
    </source>
</evidence>
<dbReference type="Proteomes" id="UP001202961">
    <property type="component" value="Unassembled WGS sequence"/>
</dbReference>
<dbReference type="Pfam" id="PF03883">
    <property type="entry name" value="H2O2_YaaD"/>
    <property type="match status" value="1"/>
</dbReference>
<evidence type="ECO:0000256" key="1">
    <source>
        <dbReference type="HAMAP-Rule" id="MF_00652"/>
    </source>
</evidence>
<keyword evidence="3" id="KW-1185">Reference proteome</keyword>
<dbReference type="PANTHER" id="PTHR30283:SF4">
    <property type="entry name" value="PEROXIDE STRESS RESISTANCE PROTEIN YAAA"/>
    <property type="match status" value="1"/>
</dbReference>
<comment type="similarity">
    <text evidence="1">Belongs to the UPF0246 family.</text>
</comment>
<dbReference type="EMBL" id="JAMQBK010000046">
    <property type="protein sequence ID" value="MCM2372400.1"/>
    <property type="molecule type" value="Genomic_DNA"/>
</dbReference>
<dbReference type="RefSeq" id="WP_250930034.1">
    <property type="nucleotide sequence ID" value="NZ_JAMQBK010000046.1"/>
</dbReference>